<dbReference type="Pfam" id="PF07702">
    <property type="entry name" value="UTRA"/>
    <property type="match status" value="1"/>
</dbReference>
<dbReference type="Gene3D" id="1.10.10.10">
    <property type="entry name" value="Winged helix-like DNA-binding domain superfamily/Winged helix DNA-binding domain"/>
    <property type="match status" value="1"/>
</dbReference>
<dbReference type="SMART" id="SM00345">
    <property type="entry name" value="HTH_GNTR"/>
    <property type="match status" value="1"/>
</dbReference>
<dbReference type="SUPFAM" id="SSF46785">
    <property type="entry name" value="Winged helix' DNA-binding domain"/>
    <property type="match status" value="1"/>
</dbReference>
<proteinExistence type="predicted"/>
<dbReference type="InterPro" id="IPR036388">
    <property type="entry name" value="WH-like_DNA-bd_sf"/>
</dbReference>
<dbReference type="InterPro" id="IPR050679">
    <property type="entry name" value="Bact_HTH_transcr_reg"/>
</dbReference>
<dbReference type="InterPro" id="IPR000524">
    <property type="entry name" value="Tscrpt_reg_HTH_GntR"/>
</dbReference>
<dbReference type="SMART" id="SM00866">
    <property type="entry name" value="UTRA"/>
    <property type="match status" value="1"/>
</dbReference>
<reference evidence="5 6" key="1">
    <citation type="journal article" date="2019" name="Int. J. Syst. Evol. Microbiol.">
        <title>The Global Catalogue of Microorganisms (GCM) 10K type strain sequencing project: providing services to taxonomists for standard genome sequencing and annotation.</title>
        <authorList>
            <consortium name="The Broad Institute Genomics Platform"/>
            <consortium name="The Broad Institute Genome Sequencing Center for Infectious Disease"/>
            <person name="Wu L."/>
            <person name="Ma J."/>
        </authorList>
    </citation>
    <scope>NUCLEOTIDE SEQUENCE [LARGE SCALE GENOMIC DNA]</scope>
    <source>
        <strain evidence="5 6">JCM 15933</strain>
    </source>
</reference>
<dbReference type="PRINTS" id="PR00035">
    <property type="entry name" value="HTHGNTR"/>
</dbReference>
<evidence type="ECO:0000313" key="5">
    <source>
        <dbReference type="EMBL" id="GAA1540137.1"/>
    </source>
</evidence>
<keyword evidence="6" id="KW-1185">Reference proteome</keyword>
<gene>
    <name evidence="5" type="ORF">GCM10009827_069360</name>
</gene>
<feature type="domain" description="HTH gntR-type" evidence="4">
    <location>
        <begin position="9"/>
        <end position="77"/>
    </location>
</feature>
<dbReference type="PROSITE" id="PS50949">
    <property type="entry name" value="HTH_GNTR"/>
    <property type="match status" value="1"/>
</dbReference>
<evidence type="ECO:0000259" key="4">
    <source>
        <dbReference type="PROSITE" id="PS50949"/>
    </source>
</evidence>
<keyword evidence="3" id="KW-0804">Transcription</keyword>
<dbReference type="EMBL" id="BAAAQD010000015">
    <property type="protein sequence ID" value="GAA1540137.1"/>
    <property type="molecule type" value="Genomic_DNA"/>
</dbReference>
<sequence>MARRTGGNEAAYGTLARELRDAILRDEFKDGRPLPTEAELASTYSVSRQTVRRAFLELVNEGLVTRVPGRGTFVSDPDEKYLRQVGSIEDLMALSIDTEMEIVHPLGHQADIDAAGRLQLTSDFVYSMTFLRRHHETPFCVTTVYVPPTIGKRLLQSTELPAAGRTSTLTVVGLIDTLFDDPVVEADQSITAVAADADLAKVLNCGVGEPLLRVDRVYSTANGTPVELAISYFLPRHYTYRVRLRRTAR</sequence>
<evidence type="ECO:0000256" key="2">
    <source>
        <dbReference type="ARBA" id="ARBA00023125"/>
    </source>
</evidence>
<organism evidence="5 6">
    <name type="scientific">Dactylosporangium maewongense</name>
    <dbReference type="NCBI Taxonomy" id="634393"/>
    <lineage>
        <taxon>Bacteria</taxon>
        <taxon>Bacillati</taxon>
        <taxon>Actinomycetota</taxon>
        <taxon>Actinomycetes</taxon>
        <taxon>Micromonosporales</taxon>
        <taxon>Micromonosporaceae</taxon>
        <taxon>Dactylosporangium</taxon>
    </lineage>
</organism>
<dbReference type="SUPFAM" id="SSF64288">
    <property type="entry name" value="Chorismate lyase-like"/>
    <property type="match status" value="1"/>
</dbReference>
<evidence type="ECO:0000256" key="1">
    <source>
        <dbReference type="ARBA" id="ARBA00023015"/>
    </source>
</evidence>
<dbReference type="InterPro" id="IPR011663">
    <property type="entry name" value="UTRA"/>
</dbReference>
<dbReference type="Pfam" id="PF00392">
    <property type="entry name" value="GntR"/>
    <property type="match status" value="1"/>
</dbReference>
<dbReference type="Proteomes" id="UP001501470">
    <property type="component" value="Unassembled WGS sequence"/>
</dbReference>
<dbReference type="InterPro" id="IPR036390">
    <property type="entry name" value="WH_DNA-bd_sf"/>
</dbReference>
<evidence type="ECO:0000256" key="3">
    <source>
        <dbReference type="ARBA" id="ARBA00023163"/>
    </source>
</evidence>
<keyword evidence="1" id="KW-0805">Transcription regulation</keyword>
<comment type="caution">
    <text evidence="5">The sequence shown here is derived from an EMBL/GenBank/DDBJ whole genome shotgun (WGS) entry which is preliminary data.</text>
</comment>
<accession>A0ABN2BJD8</accession>
<dbReference type="InterPro" id="IPR028978">
    <property type="entry name" value="Chorismate_lyase_/UTRA_dom_sf"/>
</dbReference>
<dbReference type="PANTHER" id="PTHR44846:SF1">
    <property type="entry name" value="MANNOSYL-D-GLYCERATE TRANSPORT_METABOLISM SYSTEM REPRESSOR MNGR-RELATED"/>
    <property type="match status" value="1"/>
</dbReference>
<protein>
    <submittedName>
        <fullName evidence="5">GntR family transcriptional regulator</fullName>
    </submittedName>
</protein>
<dbReference type="CDD" id="cd07377">
    <property type="entry name" value="WHTH_GntR"/>
    <property type="match status" value="1"/>
</dbReference>
<dbReference type="PANTHER" id="PTHR44846">
    <property type="entry name" value="MANNOSYL-D-GLYCERATE TRANSPORT/METABOLISM SYSTEM REPRESSOR MNGR-RELATED"/>
    <property type="match status" value="1"/>
</dbReference>
<dbReference type="Gene3D" id="3.40.1410.10">
    <property type="entry name" value="Chorismate lyase-like"/>
    <property type="match status" value="1"/>
</dbReference>
<keyword evidence="2" id="KW-0238">DNA-binding</keyword>
<evidence type="ECO:0000313" key="6">
    <source>
        <dbReference type="Proteomes" id="UP001501470"/>
    </source>
</evidence>
<dbReference type="RefSeq" id="WP_344506662.1">
    <property type="nucleotide sequence ID" value="NZ_BAAAQD010000015.1"/>
</dbReference>
<name>A0ABN2BJD8_9ACTN</name>